<evidence type="ECO:0000313" key="4">
    <source>
        <dbReference type="EMBL" id="CAF3572743.1"/>
    </source>
</evidence>
<evidence type="ECO:0000313" key="3">
    <source>
        <dbReference type="EMBL" id="CAF0984726.1"/>
    </source>
</evidence>
<dbReference type="Proteomes" id="UP000663836">
    <property type="component" value="Unassembled WGS sequence"/>
</dbReference>
<dbReference type="Pfam" id="PF03665">
    <property type="entry name" value="UPF0172"/>
    <property type="match status" value="1"/>
</dbReference>
<dbReference type="PROSITE" id="PS50249">
    <property type="entry name" value="MPN"/>
    <property type="match status" value="1"/>
</dbReference>
<dbReference type="PANTHER" id="PTHR12941:SF10">
    <property type="entry name" value="ER MEMBRANE PROTEIN COMPLEX SUBUNIT 8_9 HOMOLOG"/>
    <property type="match status" value="1"/>
</dbReference>
<proteinExistence type="inferred from homology"/>
<dbReference type="InterPro" id="IPR005366">
    <property type="entry name" value="EMC8/9"/>
</dbReference>
<dbReference type="EMBL" id="CAJOBD010000093">
    <property type="protein sequence ID" value="CAF3572743.1"/>
    <property type="molecule type" value="Genomic_DNA"/>
</dbReference>
<evidence type="ECO:0000313" key="5">
    <source>
        <dbReference type="Proteomes" id="UP000663864"/>
    </source>
</evidence>
<dbReference type="EMBL" id="CAJNOT010000447">
    <property type="protein sequence ID" value="CAF0984726.1"/>
    <property type="molecule type" value="Genomic_DNA"/>
</dbReference>
<dbReference type="InterPro" id="IPR037518">
    <property type="entry name" value="MPN"/>
</dbReference>
<feature type="domain" description="MPN" evidence="2">
    <location>
        <begin position="2"/>
        <end position="140"/>
    </location>
</feature>
<accession>A0A814FGH5</accession>
<dbReference type="GO" id="GO:0072546">
    <property type="term" value="C:EMC complex"/>
    <property type="evidence" value="ECO:0007669"/>
    <property type="project" value="InterPro"/>
</dbReference>
<evidence type="ECO:0000259" key="2">
    <source>
        <dbReference type="PROSITE" id="PS50249"/>
    </source>
</evidence>
<comment type="caution">
    <text evidence="3">The sequence shown here is derived from an EMBL/GenBank/DDBJ whole genome shotgun (WGS) entry which is preliminary data.</text>
</comment>
<dbReference type="PANTHER" id="PTHR12941">
    <property type="entry name" value="ER MEMBRANE PROTEIN COMPLEX"/>
    <property type="match status" value="1"/>
</dbReference>
<sequence length="202" mass="23144">MSEINALSFVKMFLHLAKYPELAVNGVLLSARTDSTNEEVDSSSYLHFVDCIPLFHGVLSLSPMLEIALSQIDAYCSTRNLTVAGYYHANEHYSDTNPNFTALRIMEKIKENNPNAVLFMIDNSLVDLNESDRFYNVFTLVDKNWKNVNDSHIVTDECRLVALSLLKRNQHRQLVDFDNHLDLISNDWRNPNINNELQSSSF</sequence>
<dbReference type="Proteomes" id="UP000663864">
    <property type="component" value="Unassembled WGS sequence"/>
</dbReference>
<dbReference type="AlphaFoldDB" id="A0A814FGH5"/>
<comment type="similarity">
    <text evidence="1">Belongs to the EMC8/EMC9 family.</text>
</comment>
<evidence type="ECO:0000256" key="1">
    <source>
        <dbReference type="ARBA" id="ARBA00007461"/>
    </source>
</evidence>
<protein>
    <recommendedName>
        <fullName evidence="2">MPN domain-containing protein</fullName>
    </recommendedName>
</protein>
<organism evidence="3 5">
    <name type="scientific">Rotaria sordida</name>
    <dbReference type="NCBI Taxonomy" id="392033"/>
    <lineage>
        <taxon>Eukaryota</taxon>
        <taxon>Metazoa</taxon>
        <taxon>Spiralia</taxon>
        <taxon>Gnathifera</taxon>
        <taxon>Rotifera</taxon>
        <taxon>Eurotatoria</taxon>
        <taxon>Bdelloidea</taxon>
        <taxon>Philodinida</taxon>
        <taxon>Philodinidae</taxon>
        <taxon>Rotaria</taxon>
    </lineage>
</organism>
<dbReference type="CDD" id="cd08060">
    <property type="entry name" value="MPN_UPF0172"/>
    <property type="match status" value="1"/>
</dbReference>
<reference evidence="3" key="1">
    <citation type="submission" date="2021-02" db="EMBL/GenBank/DDBJ databases">
        <authorList>
            <person name="Nowell W R."/>
        </authorList>
    </citation>
    <scope>NUCLEOTIDE SEQUENCE</scope>
</reference>
<name>A0A814FGH5_9BILA</name>
<gene>
    <name evidence="4" type="ORF">JBS370_LOCUS2401</name>
    <name evidence="3" type="ORF">ZHD862_LOCUS11697</name>
</gene>